<evidence type="ECO:0000313" key="1">
    <source>
        <dbReference type="EMBL" id="CCB47543.1"/>
    </source>
</evidence>
<sequence>MNAHVVVVFRCEWLSCHHLRLLCFVK</sequence>
<dbReference type="PaxDb" id="29760-VIT_14s0108g00550.t01"/>
<reference evidence="2" key="1">
    <citation type="journal article" date="2007" name="Nature">
        <title>The grapevine genome sequence suggests ancestral hexaploidization in major angiosperm phyla.</title>
        <authorList>
            <consortium name="The French-Italian Public Consortium for Grapevine Genome Characterization."/>
            <person name="Jaillon O."/>
            <person name="Aury J.-M."/>
            <person name="Noel B."/>
            <person name="Policriti A."/>
            <person name="Clepet C."/>
            <person name="Casagrande A."/>
            <person name="Choisne N."/>
            <person name="Aubourg S."/>
            <person name="Vitulo N."/>
            <person name="Jubin C."/>
            <person name="Vezzi A."/>
            <person name="Legeai F."/>
            <person name="Hugueney P."/>
            <person name="Dasilva C."/>
            <person name="Horner D."/>
            <person name="Mica E."/>
            <person name="Jublot D."/>
            <person name="Poulain J."/>
            <person name="Bruyere C."/>
            <person name="Billault A."/>
            <person name="Segurens B."/>
            <person name="Gouyvenoux M."/>
            <person name="Ugarte E."/>
            <person name="Cattonaro F."/>
            <person name="Anthouard V."/>
            <person name="Vico V."/>
            <person name="Del Fabbro C."/>
            <person name="Alaux M."/>
            <person name="Di Gaspero G."/>
            <person name="Dumas V."/>
            <person name="Felice N."/>
            <person name="Paillard S."/>
            <person name="Juman I."/>
            <person name="Moroldo M."/>
            <person name="Scalabrin S."/>
            <person name="Canaguier A."/>
            <person name="Le Clainche I."/>
            <person name="Malacrida G."/>
            <person name="Durand E."/>
            <person name="Pesole G."/>
            <person name="Laucou V."/>
            <person name="Chatelet P."/>
            <person name="Merdinoglu D."/>
            <person name="Delledonne M."/>
            <person name="Pezzotti M."/>
            <person name="Lecharny A."/>
            <person name="Scarpelli C."/>
            <person name="Artiguenave F."/>
            <person name="Pe M.E."/>
            <person name="Valle G."/>
            <person name="Morgante M."/>
            <person name="Caboche M."/>
            <person name="Adam-Blondon A.-F."/>
            <person name="Weissenbach J."/>
            <person name="Quetier F."/>
            <person name="Wincker P."/>
        </authorList>
    </citation>
    <scope>NUCLEOTIDE SEQUENCE [LARGE SCALE GENOMIC DNA]</scope>
    <source>
        <strain evidence="2">cv. Pinot noir / PN40024</strain>
    </source>
</reference>
<keyword evidence="2" id="KW-1185">Reference proteome</keyword>
<dbReference type="HOGENOM" id="CLU_3417728_0_0_1"/>
<dbReference type="EMBL" id="FN595239">
    <property type="protein sequence ID" value="CCB47543.1"/>
    <property type="molecule type" value="Genomic_DNA"/>
</dbReference>
<gene>
    <name evidence="1" type="ordered locus">VIT_14s0108g00550</name>
</gene>
<dbReference type="AlphaFoldDB" id="F6H5S2"/>
<organism evidence="1 2">
    <name type="scientific">Vitis vinifera</name>
    <name type="common">Grape</name>
    <dbReference type="NCBI Taxonomy" id="29760"/>
    <lineage>
        <taxon>Eukaryota</taxon>
        <taxon>Viridiplantae</taxon>
        <taxon>Streptophyta</taxon>
        <taxon>Embryophyta</taxon>
        <taxon>Tracheophyta</taxon>
        <taxon>Spermatophyta</taxon>
        <taxon>Magnoliopsida</taxon>
        <taxon>eudicotyledons</taxon>
        <taxon>Gunneridae</taxon>
        <taxon>Pentapetalae</taxon>
        <taxon>rosids</taxon>
        <taxon>Vitales</taxon>
        <taxon>Vitaceae</taxon>
        <taxon>Viteae</taxon>
        <taxon>Vitis</taxon>
    </lineage>
</organism>
<proteinExistence type="predicted"/>
<accession>F6H5S2</accession>
<name>F6H5S2_VITVI</name>
<protein>
    <submittedName>
        <fullName evidence="1">Uncharacterized protein</fullName>
    </submittedName>
</protein>
<dbReference type="Proteomes" id="UP000009183">
    <property type="component" value="Chromosome 14"/>
</dbReference>
<evidence type="ECO:0000313" key="2">
    <source>
        <dbReference type="Proteomes" id="UP000009183"/>
    </source>
</evidence>
<dbReference type="InParanoid" id="F6H5S2"/>